<gene>
    <name evidence="12 14" type="primary">dapA</name>
    <name evidence="14" type="ORF">ACHKAR_02930</name>
</gene>
<organism evidence="14 15">
    <name type="scientific">Marinoscillum luteum</name>
    <dbReference type="NCBI Taxonomy" id="861051"/>
    <lineage>
        <taxon>Bacteria</taxon>
        <taxon>Pseudomonadati</taxon>
        <taxon>Bacteroidota</taxon>
        <taxon>Cytophagia</taxon>
        <taxon>Cytophagales</taxon>
        <taxon>Reichenbachiellaceae</taxon>
        <taxon>Marinoscillum</taxon>
    </lineage>
</organism>
<dbReference type="PANTHER" id="PTHR12128:SF66">
    <property type="entry name" value="4-HYDROXY-2-OXOGLUTARATE ALDOLASE, MITOCHONDRIAL"/>
    <property type="match status" value="1"/>
</dbReference>
<dbReference type="NCBIfam" id="TIGR00674">
    <property type="entry name" value="dapA"/>
    <property type="match status" value="1"/>
</dbReference>
<evidence type="ECO:0000256" key="12">
    <source>
        <dbReference type="HAMAP-Rule" id="MF_00418"/>
    </source>
</evidence>
<keyword evidence="10 12" id="KW-0704">Schiff base</keyword>
<feature type="site" description="Part of a proton relay during catalysis" evidence="12">
    <location>
        <position position="111"/>
    </location>
</feature>
<dbReference type="GO" id="GO:0008840">
    <property type="term" value="F:4-hydroxy-tetrahydrodipicolinate synthase activity"/>
    <property type="evidence" value="ECO:0007669"/>
    <property type="project" value="UniProtKB-EC"/>
</dbReference>
<sequence>MNTEIFKGTGVALITPFNKDQSIDFDGLKAVIDHVSEGEVDYLVILGTTGEAPTITAEEKNQVTEFVIANNPRNLPIVYGLGGNSTKWVTDQLDLIKDYPLAAILSLSPYYNKPSQVGIVQHYEAIADASPFPVILYNVPARTSSNITTETTVTLSKHPNIIGTKEASGNLTQCMEIRANTDEDFLLISGDDALTLPMMSFGCVGAISVIANLQPAAFSRMVKLALAGDFKGASKLHFELLQGYELVSAEGNPVSVKSGLDAFGLIQNTVRSPLYAGSKELIRHFKMYLNK</sequence>
<dbReference type="PIRSF" id="PIRSF001365">
    <property type="entry name" value="DHDPS"/>
    <property type="match status" value="1"/>
</dbReference>
<proteinExistence type="inferred from homology"/>
<protein>
    <recommendedName>
        <fullName evidence="4 12">4-hydroxy-tetrahydrodipicolinate synthase</fullName>
        <shortName evidence="12">HTPA synthase</shortName>
        <ecNumber evidence="4 12">4.3.3.7</ecNumber>
    </recommendedName>
</protein>
<keyword evidence="15" id="KW-1185">Reference proteome</keyword>
<dbReference type="SMART" id="SM01130">
    <property type="entry name" value="DHDPS"/>
    <property type="match status" value="1"/>
</dbReference>
<dbReference type="RefSeq" id="WP_395416102.1">
    <property type="nucleotide sequence ID" value="NZ_JBIPKE010000011.1"/>
</dbReference>
<comment type="pathway">
    <text evidence="2 12">Amino-acid biosynthesis; L-lysine biosynthesis via DAP pathway; (S)-tetrahydrodipicolinate from L-aspartate: step 3/4.</text>
</comment>
<keyword evidence="6 12" id="KW-0028">Amino-acid biosynthesis</keyword>
<comment type="function">
    <text evidence="1 12">Catalyzes the condensation of (S)-aspartate-beta-semialdehyde [(S)-ASA] and pyruvate to 4-hydroxy-tetrahydrodipicolinate (HTPA).</text>
</comment>
<dbReference type="InterPro" id="IPR013785">
    <property type="entry name" value="Aldolase_TIM"/>
</dbReference>
<reference evidence="14 15" key="1">
    <citation type="journal article" date="2013" name="Int. J. Syst. Evol. Microbiol.">
        <title>Marinoscillum luteum sp. nov., isolated from marine sediment.</title>
        <authorList>
            <person name="Cha I.T."/>
            <person name="Park S.J."/>
            <person name="Kim S.J."/>
            <person name="Kim J.G."/>
            <person name="Jung M.Y."/>
            <person name="Shin K.S."/>
            <person name="Kwon K.K."/>
            <person name="Yang S.H."/>
            <person name="Seo Y.S."/>
            <person name="Rhee S.K."/>
        </authorList>
    </citation>
    <scope>NUCLEOTIDE SEQUENCE [LARGE SCALE GENOMIC DNA]</scope>
    <source>
        <strain evidence="14 15">KCTC 23939</strain>
    </source>
</reference>
<evidence type="ECO:0000313" key="14">
    <source>
        <dbReference type="EMBL" id="MFH6982372.1"/>
    </source>
</evidence>
<evidence type="ECO:0000256" key="4">
    <source>
        <dbReference type="ARBA" id="ARBA00012086"/>
    </source>
</evidence>
<evidence type="ECO:0000256" key="5">
    <source>
        <dbReference type="ARBA" id="ARBA00022490"/>
    </source>
</evidence>
<feature type="site" description="Part of a proton relay during catalysis" evidence="12">
    <location>
        <position position="48"/>
    </location>
</feature>
<dbReference type="CDD" id="cd00950">
    <property type="entry name" value="DHDPS"/>
    <property type="match status" value="1"/>
</dbReference>
<feature type="binding site" evidence="12">
    <location>
        <position position="49"/>
    </location>
    <ligand>
        <name>pyruvate</name>
        <dbReference type="ChEBI" id="CHEBI:15361"/>
    </ligand>
</feature>
<comment type="caution">
    <text evidence="12">Was originally thought to be a dihydrodipicolinate synthase (DHDPS), catalyzing the condensation of (S)-aspartate-beta-semialdehyde [(S)-ASA] and pyruvate to dihydrodipicolinate (DHDP). However, it was shown in E.coli that the product of the enzymatic reaction is not dihydrodipicolinate but in fact (4S)-4-hydroxy-2,3,4,5-tetrahydro-(2S)-dipicolinic acid (HTPA), and that the consecutive dehydration reaction leading to DHDP is not spontaneous but catalyzed by DapB.</text>
</comment>
<dbReference type="InterPro" id="IPR005263">
    <property type="entry name" value="DapA"/>
</dbReference>
<comment type="subcellular location">
    <subcellularLocation>
        <location evidence="12">Cytoplasm</location>
    </subcellularLocation>
</comment>
<keyword evidence="5 12" id="KW-0963">Cytoplasm</keyword>
<comment type="subunit">
    <text evidence="12">Homotetramer; dimer of dimers.</text>
</comment>
<accession>A0ABW7N4M4</accession>
<evidence type="ECO:0000256" key="6">
    <source>
        <dbReference type="ARBA" id="ARBA00022605"/>
    </source>
</evidence>
<dbReference type="PANTHER" id="PTHR12128">
    <property type="entry name" value="DIHYDRODIPICOLINATE SYNTHASE"/>
    <property type="match status" value="1"/>
</dbReference>
<dbReference type="InterPro" id="IPR002220">
    <property type="entry name" value="DapA-like"/>
</dbReference>
<comment type="catalytic activity">
    <reaction evidence="11 12">
        <text>L-aspartate 4-semialdehyde + pyruvate = (2S,4S)-4-hydroxy-2,3,4,5-tetrahydrodipicolinate + H2O + H(+)</text>
        <dbReference type="Rhea" id="RHEA:34171"/>
        <dbReference type="ChEBI" id="CHEBI:15361"/>
        <dbReference type="ChEBI" id="CHEBI:15377"/>
        <dbReference type="ChEBI" id="CHEBI:15378"/>
        <dbReference type="ChEBI" id="CHEBI:67139"/>
        <dbReference type="ChEBI" id="CHEBI:537519"/>
        <dbReference type="EC" id="4.3.3.7"/>
    </reaction>
</comment>
<evidence type="ECO:0000256" key="3">
    <source>
        <dbReference type="ARBA" id="ARBA00007592"/>
    </source>
</evidence>
<evidence type="ECO:0000256" key="10">
    <source>
        <dbReference type="ARBA" id="ARBA00023270"/>
    </source>
</evidence>
<evidence type="ECO:0000256" key="13">
    <source>
        <dbReference type="PIRNR" id="PIRNR001365"/>
    </source>
</evidence>
<feature type="binding site" evidence="12">
    <location>
        <position position="207"/>
    </location>
    <ligand>
        <name>pyruvate</name>
        <dbReference type="ChEBI" id="CHEBI:15361"/>
    </ligand>
</feature>
<dbReference type="EMBL" id="JBIPKE010000011">
    <property type="protein sequence ID" value="MFH6982372.1"/>
    <property type="molecule type" value="Genomic_DNA"/>
</dbReference>
<evidence type="ECO:0000256" key="11">
    <source>
        <dbReference type="ARBA" id="ARBA00047836"/>
    </source>
</evidence>
<keyword evidence="8 12" id="KW-0457">Lysine biosynthesis</keyword>
<feature type="active site" description="Schiff-base intermediate with substrate" evidence="12">
    <location>
        <position position="165"/>
    </location>
</feature>
<evidence type="ECO:0000256" key="1">
    <source>
        <dbReference type="ARBA" id="ARBA00003294"/>
    </source>
</evidence>
<dbReference type="EC" id="4.3.3.7" evidence="4 12"/>
<name>A0ABW7N4M4_9BACT</name>
<dbReference type="PRINTS" id="PR00146">
    <property type="entry name" value="DHPICSNTHASE"/>
</dbReference>
<dbReference type="Proteomes" id="UP001610063">
    <property type="component" value="Unassembled WGS sequence"/>
</dbReference>
<dbReference type="Gene3D" id="3.20.20.70">
    <property type="entry name" value="Aldolase class I"/>
    <property type="match status" value="1"/>
</dbReference>
<keyword evidence="9 12" id="KW-0456">Lyase</keyword>
<evidence type="ECO:0000256" key="9">
    <source>
        <dbReference type="ARBA" id="ARBA00023239"/>
    </source>
</evidence>
<dbReference type="HAMAP" id="MF_00418">
    <property type="entry name" value="DapA"/>
    <property type="match status" value="1"/>
</dbReference>
<dbReference type="SUPFAM" id="SSF51569">
    <property type="entry name" value="Aldolase"/>
    <property type="match status" value="1"/>
</dbReference>
<evidence type="ECO:0000256" key="8">
    <source>
        <dbReference type="ARBA" id="ARBA00023154"/>
    </source>
</evidence>
<keyword evidence="7 12" id="KW-0220">Diaminopimelate biosynthesis</keyword>
<feature type="active site" description="Proton donor/acceptor" evidence="12">
    <location>
        <position position="137"/>
    </location>
</feature>
<dbReference type="Pfam" id="PF00701">
    <property type="entry name" value="DHDPS"/>
    <property type="match status" value="1"/>
</dbReference>
<comment type="similarity">
    <text evidence="3 12 13">Belongs to the DapA family.</text>
</comment>
<comment type="caution">
    <text evidence="14">The sequence shown here is derived from an EMBL/GenBank/DDBJ whole genome shotgun (WGS) entry which is preliminary data.</text>
</comment>
<evidence type="ECO:0000256" key="7">
    <source>
        <dbReference type="ARBA" id="ARBA00022915"/>
    </source>
</evidence>
<evidence type="ECO:0000313" key="15">
    <source>
        <dbReference type="Proteomes" id="UP001610063"/>
    </source>
</evidence>
<evidence type="ECO:0000256" key="2">
    <source>
        <dbReference type="ARBA" id="ARBA00005120"/>
    </source>
</evidence>